<name>A0A0R2CT57_9LACO</name>
<dbReference type="Pfam" id="PF01022">
    <property type="entry name" value="HTH_5"/>
    <property type="match status" value="1"/>
</dbReference>
<dbReference type="STRING" id="1423802.FC56_GL001512"/>
<feature type="domain" description="HTH arsR-type" evidence="4">
    <location>
        <begin position="1"/>
        <end position="97"/>
    </location>
</feature>
<dbReference type="Proteomes" id="UP000051256">
    <property type="component" value="Unassembled WGS sequence"/>
</dbReference>
<dbReference type="PANTHER" id="PTHR33154:SF18">
    <property type="entry name" value="ARSENICAL RESISTANCE OPERON REPRESSOR"/>
    <property type="match status" value="1"/>
</dbReference>
<proteinExistence type="predicted"/>
<dbReference type="InterPro" id="IPR018334">
    <property type="entry name" value="ArsR_HTH"/>
</dbReference>
<dbReference type="InterPro" id="IPR011991">
    <property type="entry name" value="ArsR-like_HTH"/>
</dbReference>
<reference evidence="5 6" key="1">
    <citation type="journal article" date="2015" name="Genome Announc.">
        <title>Expanding the biotechnology potential of lactobacilli through comparative genomics of 213 strains and associated genera.</title>
        <authorList>
            <person name="Sun Z."/>
            <person name="Harris H.M."/>
            <person name="McCann A."/>
            <person name="Guo C."/>
            <person name="Argimon S."/>
            <person name="Zhang W."/>
            <person name="Yang X."/>
            <person name="Jeffery I.B."/>
            <person name="Cooney J.C."/>
            <person name="Kagawa T.F."/>
            <person name="Liu W."/>
            <person name="Song Y."/>
            <person name="Salvetti E."/>
            <person name="Wrobel A."/>
            <person name="Rasinkangas P."/>
            <person name="Parkhill J."/>
            <person name="Rea M.C."/>
            <person name="O'Sullivan O."/>
            <person name="Ritari J."/>
            <person name="Douillard F.P."/>
            <person name="Paul Ross R."/>
            <person name="Yang R."/>
            <person name="Briner A.E."/>
            <person name="Felis G.E."/>
            <person name="de Vos W.M."/>
            <person name="Barrangou R."/>
            <person name="Klaenhammer T.R."/>
            <person name="Caufield P.W."/>
            <person name="Cui Y."/>
            <person name="Zhang H."/>
            <person name="O'Toole P.W."/>
        </authorList>
    </citation>
    <scope>NUCLEOTIDE SEQUENCE [LARGE SCALE GENOMIC DNA]</scope>
    <source>
        <strain evidence="5 6">DSM 24302</strain>
    </source>
</reference>
<evidence type="ECO:0000313" key="6">
    <source>
        <dbReference type="Proteomes" id="UP000051256"/>
    </source>
</evidence>
<dbReference type="PRINTS" id="PR00778">
    <property type="entry name" value="HTHARSR"/>
</dbReference>
<dbReference type="InterPro" id="IPR001845">
    <property type="entry name" value="HTH_ArsR_DNA-bd_dom"/>
</dbReference>
<keyword evidence="1" id="KW-0805">Transcription regulation</keyword>
<gene>
    <name evidence="5" type="ORF">FC56_GL001512</name>
</gene>
<dbReference type="EMBL" id="AYZR01000004">
    <property type="protein sequence ID" value="KRM94554.1"/>
    <property type="molecule type" value="Genomic_DNA"/>
</dbReference>
<keyword evidence="6" id="KW-1185">Reference proteome</keyword>
<dbReference type="PATRIC" id="fig|1423802.4.peg.1531"/>
<dbReference type="AlphaFoldDB" id="A0A0R2CT57"/>
<dbReference type="SMART" id="SM00418">
    <property type="entry name" value="HTH_ARSR"/>
    <property type="match status" value="1"/>
</dbReference>
<dbReference type="InterPro" id="IPR051081">
    <property type="entry name" value="HTH_MetalResp_TranReg"/>
</dbReference>
<dbReference type="SUPFAM" id="SSF46785">
    <property type="entry name" value="Winged helix' DNA-binding domain"/>
    <property type="match status" value="1"/>
</dbReference>
<sequence>MEGVYMNYNQLAKIFKALSDKNRVKIVDLLSAGEKCACDLLDQFEFSQPTLSHHMKVLIEANIVIARKSGKWQHYSLNVDFVDSLDEQIKSLLLEKIAN</sequence>
<organism evidence="5 6">
    <name type="scientific">Lentilactobacillus senioris DSM 24302 = JCM 17472</name>
    <dbReference type="NCBI Taxonomy" id="1423802"/>
    <lineage>
        <taxon>Bacteria</taxon>
        <taxon>Bacillati</taxon>
        <taxon>Bacillota</taxon>
        <taxon>Bacilli</taxon>
        <taxon>Lactobacillales</taxon>
        <taxon>Lactobacillaceae</taxon>
        <taxon>Lentilactobacillus</taxon>
    </lineage>
</organism>
<dbReference type="CDD" id="cd00090">
    <property type="entry name" value="HTH_ARSR"/>
    <property type="match status" value="1"/>
</dbReference>
<dbReference type="NCBIfam" id="NF033788">
    <property type="entry name" value="HTH_metalloreg"/>
    <property type="match status" value="1"/>
</dbReference>
<dbReference type="PROSITE" id="PS50987">
    <property type="entry name" value="HTH_ARSR_2"/>
    <property type="match status" value="1"/>
</dbReference>
<dbReference type="GO" id="GO:0003677">
    <property type="term" value="F:DNA binding"/>
    <property type="evidence" value="ECO:0007669"/>
    <property type="project" value="UniProtKB-KW"/>
</dbReference>
<keyword evidence="3" id="KW-0804">Transcription</keyword>
<dbReference type="PANTHER" id="PTHR33154">
    <property type="entry name" value="TRANSCRIPTIONAL REGULATOR, ARSR FAMILY"/>
    <property type="match status" value="1"/>
</dbReference>
<evidence type="ECO:0000259" key="4">
    <source>
        <dbReference type="PROSITE" id="PS50987"/>
    </source>
</evidence>
<dbReference type="InterPro" id="IPR036388">
    <property type="entry name" value="WH-like_DNA-bd_sf"/>
</dbReference>
<accession>A0A0R2CT57</accession>
<evidence type="ECO:0000313" key="5">
    <source>
        <dbReference type="EMBL" id="KRM94554.1"/>
    </source>
</evidence>
<comment type="caution">
    <text evidence="5">The sequence shown here is derived from an EMBL/GenBank/DDBJ whole genome shotgun (WGS) entry which is preliminary data.</text>
</comment>
<dbReference type="PROSITE" id="PS00846">
    <property type="entry name" value="HTH_ARSR_1"/>
    <property type="match status" value="1"/>
</dbReference>
<evidence type="ECO:0000256" key="3">
    <source>
        <dbReference type="ARBA" id="ARBA00023163"/>
    </source>
</evidence>
<evidence type="ECO:0000256" key="1">
    <source>
        <dbReference type="ARBA" id="ARBA00023015"/>
    </source>
</evidence>
<dbReference type="Gene3D" id="1.10.10.10">
    <property type="entry name" value="Winged helix-like DNA-binding domain superfamily/Winged helix DNA-binding domain"/>
    <property type="match status" value="1"/>
</dbReference>
<evidence type="ECO:0000256" key="2">
    <source>
        <dbReference type="ARBA" id="ARBA00023125"/>
    </source>
</evidence>
<keyword evidence="2" id="KW-0238">DNA-binding</keyword>
<dbReference type="GO" id="GO:0003700">
    <property type="term" value="F:DNA-binding transcription factor activity"/>
    <property type="evidence" value="ECO:0007669"/>
    <property type="project" value="InterPro"/>
</dbReference>
<protein>
    <recommendedName>
        <fullName evidence="4">HTH arsR-type domain-containing protein</fullName>
    </recommendedName>
</protein>
<dbReference type="InterPro" id="IPR036390">
    <property type="entry name" value="WH_DNA-bd_sf"/>
</dbReference>